<reference evidence="1" key="1">
    <citation type="submission" date="2020-04" db="EMBL/GenBank/DDBJ databases">
        <authorList>
            <person name="Alioto T."/>
            <person name="Alioto T."/>
            <person name="Gomez Garrido J."/>
        </authorList>
    </citation>
    <scope>NUCLEOTIDE SEQUENCE</scope>
    <source>
        <strain evidence="1">A484AB</strain>
    </source>
</reference>
<organism evidence="1 2">
    <name type="scientific">Paramuricea clavata</name>
    <name type="common">Red gorgonian</name>
    <name type="synonym">Violescent sea-whip</name>
    <dbReference type="NCBI Taxonomy" id="317549"/>
    <lineage>
        <taxon>Eukaryota</taxon>
        <taxon>Metazoa</taxon>
        <taxon>Cnidaria</taxon>
        <taxon>Anthozoa</taxon>
        <taxon>Octocorallia</taxon>
        <taxon>Malacalcyonacea</taxon>
        <taxon>Plexauridae</taxon>
        <taxon>Paramuricea</taxon>
    </lineage>
</organism>
<accession>A0A7D9EN34</accession>
<dbReference type="EMBL" id="CACRXK020007414">
    <property type="protein sequence ID" value="CAB4012179.1"/>
    <property type="molecule type" value="Genomic_DNA"/>
</dbReference>
<keyword evidence="2" id="KW-1185">Reference proteome</keyword>
<name>A0A7D9EN34_PARCT</name>
<protein>
    <submittedName>
        <fullName evidence="1">Uncharacterized protein</fullName>
    </submittedName>
</protein>
<gene>
    <name evidence="1" type="ORF">PACLA_8A076579</name>
</gene>
<dbReference type="Proteomes" id="UP001152795">
    <property type="component" value="Unassembled WGS sequence"/>
</dbReference>
<dbReference type="AlphaFoldDB" id="A0A7D9EN34"/>
<comment type="caution">
    <text evidence="1">The sequence shown here is derived from an EMBL/GenBank/DDBJ whole genome shotgun (WGS) entry which is preliminary data.</text>
</comment>
<sequence length="183" mass="20465">MKQARQEFYANVIEENKDSQGKLFKICKHLSNHSNVPTFPPNIDNALFANGIDNYFVQKTARNRRNLDDVDSCSNDNHVLGQTGHAQNTPLINEFKELSTSDVAALTKSSLKTCSLDPMLSILVSHCDALIPIIMQIINTSLQLASFPVEWKEALVLPLSKKCGLQLIFKNLDLQVICYLCLS</sequence>
<proteinExistence type="predicted"/>
<dbReference type="OrthoDB" id="2435398at2759"/>
<evidence type="ECO:0000313" key="1">
    <source>
        <dbReference type="EMBL" id="CAB4012179.1"/>
    </source>
</evidence>
<evidence type="ECO:0000313" key="2">
    <source>
        <dbReference type="Proteomes" id="UP001152795"/>
    </source>
</evidence>